<comment type="caution">
    <text evidence="2">The sequence shown here is derived from an EMBL/GenBank/DDBJ whole genome shotgun (WGS) entry which is preliminary data.</text>
</comment>
<dbReference type="AlphaFoldDB" id="G7DZA4"/>
<evidence type="ECO:0000313" key="3">
    <source>
        <dbReference type="Proteomes" id="UP000009131"/>
    </source>
</evidence>
<dbReference type="Proteomes" id="UP000009131">
    <property type="component" value="Unassembled WGS sequence"/>
</dbReference>
<reference evidence="2 3" key="2">
    <citation type="journal article" date="2012" name="Open Biol.">
        <title>Characteristics of nucleosomes and linker DNA regions on the genome of the basidiomycete Mixia osmundae revealed by mono- and dinucleosome mapping.</title>
        <authorList>
            <person name="Nishida H."/>
            <person name="Kondo S."/>
            <person name="Matsumoto T."/>
            <person name="Suzuki Y."/>
            <person name="Yoshikawa H."/>
            <person name="Taylor T.D."/>
            <person name="Sugiyama J."/>
        </authorList>
    </citation>
    <scope>NUCLEOTIDE SEQUENCE [LARGE SCALE GENOMIC DNA]</scope>
    <source>
        <strain evidence="3">CBS 9802 / IAM 14324 / JCM 22182 / KY 12970</strain>
    </source>
</reference>
<dbReference type="InParanoid" id="G7DZA4"/>
<keyword evidence="3" id="KW-1185">Reference proteome</keyword>
<proteinExistence type="predicted"/>
<accession>G7DZA4</accession>
<feature type="region of interest" description="Disordered" evidence="1">
    <location>
        <begin position="17"/>
        <end position="79"/>
    </location>
</feature>
<sequence>MGSITVASYVAPNQRYTTGFSGQAQGSSSPSSASTSSTTATFGEPVPGNDDHLSRYRASPHRFAGQPYSGTNRNDMSMNGTSALSIEDLTSSFAGFEPVESGAERELRRELKSTLMMPPPAFPRHNTAVGNQTGSVAMPVNGNKQSVGTIAPPSSYTSSSYYQPGQASLTNGLPSSNSLDQGDYAYAMRQSHAIEVPPNTPQETPARSPERAERGLAAHMHYAHQEASSGRMPGDQYDETGSKDEHMSSD</sequence>
<feature type="compositionally biased region" description="Basic and acidic residues" evidence="1">
    <location>
        <begin position="240"/>
        <end position="250"/>
    </location>
</feature>
<feature type="compositionally biased region" description="Polar residues" evidence="1">
    <location>
        <begin position="163"/>
        <end position="180"/>
    </location>
</feature>
<feature type="compositionally biased region" description="Low complexity" evidence="1">
    <location>
        <begin position="17"/>
        <end position="43"/>
    </location>
</feature>
<feature type="compositionally biased region" description="Polar residues" evidence="1">
    <location>
        <begin position="68"/>
        <end position="79"/>
    </location>
</feature>
<protein>
    <submittedName>
        <fullName evidence="2">Uncharacterized protein</fullName>
    </submittedName>
</protein>
<reference evidence="2 3" key="1">
    <citation type="journal article" date="2011" name="J. Gen. Appl. Microbiol.">
        <title>Draft genome sequencing of the enigmatic basidiomycete Mixia osmundae.</title>
        <authorList>
            <person name="Nishida H."/>
            <person name="Nagatsuka Y."/>
            <person name="Sugiyama J."/>
        </authorList>
    </citation>
    <scope>NUCLEOTIDE SEQUENCE [LARGE SCALE GENOMIC DNA]</scope>
    <source>
        <strain evidence="3">CBS 9802 / IAM 14324 / JCM 22182 / KY 12970</strain>
    </source>
</reference>
<organism evidence="2 3">
    <name type="scientific">Mixia osmundae (strain CBS 9802 / IAM 14324 / JCM 22182 / KY 12970)</name>
    <dbReference type="NCBI Taxonomy" id="764103"/>
    <lineage>
        <taxon>Eukaryota</taxon>
        <taxon>Fungi</taxon>
        <taxon>Dikarya</taxon>
        <taxon>Basidiomycota</taxon>
        <taxon>Pucciniomycotina</taxon>
        <taxon>Mixiomycetes</taxon>
        <taxon>Mixiales</taxon>
        <taxon>Mixiaceae</taxon>
        <taxon>Mixia</taxon>
    </lineage>
</organism>
<name>G7DZA4_MIXOS</name>
<evidence type="ECO:0000256" key="1">
    <source>
        <dbReference type="SAM" id="MobiDB-lite"/>
    </source>
</evidence>
<dbReference type="EMBL" id="BABT02000068">
    <property type="protein sequence ID" value="GAA95914.1"/>
    <property type="molecule type" value="Genomic_DNA"/>
</dbReference>
<gene>
    <name evidence="2" type="primary">Mo02572</name>
    <name evidence="2" type="ORF">E5Q_02572</name>
</gene>
<dbReference type="RefSeq" id="XP_014570410.1">
    <property type="nucleotide sequence ID" value="XM_014714924.1"/>
</dbReference>
<evidence type="ECO:0000313" key="2">
    <source>
        <dbReference type="EMBL" id="GAA95914.1"/>
    </source>
</evidence>
<dbReference type="HOGENOM" id="CLU_1111631_0_0_1"/>
<feature type="region of interest" description="Disordered" evidence="1">
    <location>
        <begin position="157"/>
        <end position="250"/>
    </location>
</feature>